<gene>
    <name evidence="1" type="ORF">FVR03_02325</name>
</gene>
<dbReference type="EMBL" id="VRTY01000005">
    <property type="protein sequence ID" value="TXK52120.1"/>
    <property type="molecule type" value="Genomic_DNA"/>
</dbReference>
<evidence type="ECO:0008006" key="3">
    <source>
        <dbReference type="Google" id="ProtNLM"/>
    </source>
</evidence>
<dbReference type="OrthoDB" id="739846at2"/>
<keyword evidence="2" id="KW-1185">Reference proteome</keyword>
<sequence length="315" mass="37372">MKKMVLKLCTAMVRLRYPNMKPAYLYFIRDNYYSRLNQAQFYLKDYHSKKKYKEINWEGEFQVEITYVLPFAYWHFLNGTLKSTTSSTNTKEFYFFSENHTEKYAERDATFMFNNYDIPNMTHSISKSFKKWAAVPLKKQYTNNLFVFEKPILIIANKYNIEWDQAPINFLDIPTLSKIIDTYKHKYQIIYNRPLSNQITIDNSEILDLGEHEWLKENHPEVILLKDLYEQHKAEVNSFNHLQLMVYANSNHFLSMHGGTAALASYFGGTNIILSNNGMEEVFNEYTTIFPALSGARILHAKNQQDILNYMQQYY</sequence>
<dbReference type="AlphaFoldDB" id="A0A5C8KF16"/>
<dbReference type="Proteomes" id="UP000321926">
    <property type="component" value="Unassembled WGS sequence"/>
</dbReference>
<comment type="caution">
    <text evidence="1">The sequence shown here is derived from an EMBL/GenBank/DDBJ whole genome shotgun (WGS) entry which is preliminary data.</text>
</comment>
<accession>A0A5C8KF16</accession>
<protein>
    <recommendedName>
        <fullName evidence="3">Glycosyltransferase family 61 protein</fullName>
    </recommendedName>
</protein>
<proteinExistence type="predicted"/>
<evidence type="ECO:0000313" key="2">
    <source>
        <dbReference type="Proteomes" id="UP000321926"/>
    </source>
</evidence>
<name>A0A5C8KF16_9BACT</name>
<organism evidence="1 2">
    <name type="scientific">Pontibacter qinzhouensis</name>
    <dbReference type="NCBI Taxonomy" id="2603253"/>
    <lineage>
        <taxon>Bacteria</taxon>
        <taxon>Pseudomonadati</taxon>
        <taxon>Bacteroidota</taxon>
        <taxon>Cytophagia</taxon>
        <taxon>Cytophagales</taxon>
        <taxon>Hymenobacteraceae</taxon>
        <taxon>Pontibacter</taxon>
    </lineage>
</organism>
<reference evidence="1 2" key="1">
    <citation type="submission" date="2019-08" db="EMBL/GenBank/DDBJ databases">
        <authorList>
            <person name="Shi S."/>
        </authorList>
    </citation>
    <scope>NUCLEOTIDE SEQUENCE [LARGE SCALE GENOMIC DNA]</scope>
    <source>
        <strain evidence="1 2">GY10130</strain>
    </source>
</reference>
<evidence type="ECO:0000313" key="1">
    <source>
        <dbReference type="EMBL" id="TXK52120.1"/>
    </source>
</evidence>